<keyword evidence="1" id="KW-0328">Glycosyltransferase</keyword>
<dbReference type="GO" id="GO:0008713">
    <property type="term" value="F:ADP-heptose-lipopolysaccharide heptosyltransferase activity"/>
    <property type="evidence" value="ECO:0007669"/>
    <property type="project" value="UniProtKB-EC"/>
</dbReference>
<organism evidence="6 7">
    <name type="scientific">Desulfomonile tiedjei (strain ATCC 49306 / DSM 6799 / DCB-1)</name>
    <dbReference type="NCBI Taxonomy" id="706587"/>
    <lineage>
        <taxon>Bacteria</taxon>
        <taxon>Pseudomonadati</taxon>
        <taxon>Thermodesulfobacteriota</taxon>
        <taxon>Desulfomonilia</taxon>
        <taxon>Desulfomonilales</taxon>
        <taxon>Desulfomonilaceae</taxon>
        <taxon>Desulfomonile</taxon>
    </lineage>
</organism>
<dbReference type="AlphaFoldDB" id="I4C7H4"/>
<reference evidence="7" key="1">
    <citation type="submission" date="2012-06" db="EMBL/GenBank/DDBJ databases">
        <title>Complete sequence of chromosome of Desulfomonile tiedjei DSM 6799.</title>
        <authorList>
            <person name="Lucas S."/>
            <person name="Copeland A."/>
            <person name="Lapidus A."/>
            <person name="Glavina del Rio T."/>
            <person name="Dalin E."/>
            <person name="Tice H."/>
            <person name="Bruce D."/>
            <person name="Goodwin L."/>
            <person name="Pitluck S."/>
            <person name="Peters L."/>
            <person name="Ovchinnikova G."/>
            <person name="Zeytun A."/>
            <person name="Lu M."/>
            <person name="Kyrpides N."/>
            <person name="Mavromatis K."/>
            <person name="Ivanova N."/>
            <person name="Brettin T."/>
            <person name="Detter J.C."/>
            <person name="Han C."/>
            <person name="Larimer F."/>
            <person name="Land M."/>
            <person name="Hauser L."/>
            <person name="Markowitz V."/>
            <person name="Cheng J.-F."/>
            <person name="Hugenholtz P."/>
            <person name="Woyke T."/>
            <person name="Wu D."/>
            <person name="Spring S."/>
            <person name="Schroeder M."/>
            <person name="Brambilla E."/>
            <person name="Klenk H.-P."/>
            <person name="Eisen J.A."/>
        </authorList>
    </citation>
    <scope>NUCLEOTIDE SEQUENCE [LARGE SCALE GENOMIC DNA]</scope>
    <source>
        <strain evidence="7">ATCC 49306 / DSM 6799 / DCB-1</strain>
    </source>
</reference>
<dbReference type="NCBIfam" id="TIGR02195">
    <property type="entry name" value="heptsyl_trn_II"/>
    <property type="match status" value="1"/>
</dbReference>
<dbReference type="eggNOG" id="COG0859">
    <property type="taxonomic scope" value="Bacteria"/>
</dbReference>
<dbReference type="OrthoDB" id="9797795at2"/>
<proteinExistence type="inferred from homology"/>
<dbReference type="GO" id="GO:0009244">
    <property type="term" value="P:lipopolysaccharide core region biosynthetic process"/>
    <property type="evidence" value="ECO:0007669"/>
    <property type="project" value="TreeGrafter"/>
</dbReference>
<evidence type="ECO:0000313" key="6">
    <source>
        <dbReference type="EMBL" id="AFM25515.1"/>
    </source>
</evidence>
<dbReference type="HOGENOM" id="CLU_038371_0_0_7"/>
<evidence type="ECO:0000256" key="5">
    <source>
        <dbReference type="ARBA" id="ARBA00047503"/>
    </source>
</evidence>
<dbReference type="CDD" id="cd03789">
    <property type="entry name" value="GT9_LPS_heptosyltransferase"/>
    <property type="match status" value="1"/>
</dbReference>
<evidence type="ECO:0000256" key="4">
    <source>
        <dbReference type="ARBA" id="ARBA00044042"/>
    </source>
</evidence>
<dbReference type="Pfam" id="PF01075">
    <property type="entry name" value="Glyco_transf_9"/>
    <property type="match status" value="1"/>
</dbReference>
<evidence type="ECO:0000313" key="7">
    <source>
        <dbReference type="Proteomes" id="UP000006055"/>
    </source>
</evidence>
<dbReference type="PANTHER" id="PTHR30160">
    <property type="entry name" value="TETRAACYLDISACCHARIDE 4'-KINASE-RELATED"/>
    <property type="match status" value="1"/>
</dbReference>
<dbReference type="InterPro" id="IPR002201">
    <property type="entry name" value="Glyco_trans_9"/>
</dbReference>
<dbReference type="SUPFAM" id="SSF53756">
    <property type="entry name" value="UDP-Glycosyltransferase/glycogen phosphorylase"/>
    <property type="match status" value="1"/>
</dbReference>
<keyword evidence="7" id="KW-1185">Reference proteome</keyword>
<dbReference type="Proteomes" id="UP000006055">
    <property type="component" value="Chromosome"/>
</dbReference>
<comment type="catalytic activity">
    <reaction evidence="5">
        <text>an L-alpha-D-Hep-(1-&gt;5)-[alpha-Kdo-(2-&gt;4)]-alpha-Kdo-(2-&gt;6)-lipid A + ADP-L-glycero-beta-D-manno-heptose = an L-alpha-D-Hep-(1-&gt;3)-L-alpha-D-Hep-(1-&gt;5)-[alpha-Kdo-(2-&gt;4)]-alpha-Kdo-(2-&gt;6)-lipid A + ADP + H(+)</text>
        <dbReference type="Rhea" id="RHEA:74071"/>
        <dbReference type="ChEBI" id="CHEBI:15378"/>
        <dbReference type="ChEBI" id="CHEBI:61506"/>
        <dbReference type="ChEBI" id="CHEBI:193068"/>
        <dbReference type="ChEBI" id="CHEBI:193069"/>
        <dbReference type="ChEBI" id="CHEBI:456216"/>
        <dbReference type="EC" id="2.4.99.24"/>
    </reaction>
</comment>
<dbReference type="RefSeq" id="WP_014810653.1">
    <property type="nucleotide sequence ID" value="NC_018025.1"/>
</dbReference>
<dbReference type="PANTHER" id="PTHR30160:SF7">
    <property type="entry name" value="ADP-HEPTOSE--LPS HEPTOSYLTRANSFERASE 2"/>
    <property type="match status" value="1"/>
</dbReference>
<dbReference type="KEGG" id="dti:Desti_2845"/>
<evidence type="ECO:0000256" key="1">
    <source>
        <dbReference type="ARBA" id="ARBA00022676"/>
    </source>
</evidence>
<protein>
    <recommendedName>
        <fullName evidence="4">lipopolysaccharide heptosyltransferase II</fullName>
        <ecNumber evidence="4">2.4.99.24</ecNumber>
    </recommendedName>
</protein>
<gene>
    <name evidence="6" type="ordered locus">Desti_2845</name>
</gene>
<dbReference type="Gene3D" id="3.40.50.2000">
    <property type="entry name" value="Glycogen Phosphorylase B"/>
    <property type="match status" value="2"/>
</dbReference>
<dbReference type="STRING" id="706587.Desti_2845"/>
<dbReference type="EMBL" id="CP003360">
    <property type="protein sequence ID" value="AFM25515.1"/>
    <property type="molecule type" value="Genomic_DNA"/>
</dbReference>
<dbReference type="GO" id="GO:0005829">
    <property type="term" value="C:cytosol"/>
    <property type="evidence" value="ECO:0007669"/>
    <property type="project" value="TreeGrafter"/>
</dbReference>
<name>I4C7H4_DESTA</name>
<evidence type="ECO:0000256" key="2">
    <source>
        <dbReference type="ARBA" id="ARBA00022679"/>
    </source>
</evidence>
<dbReference type="InterPro" id="IPR051199">
    <property type="entry name" value="LPS_LOS_Heptosyltrfase"/>
</dbReference>
<accession>I4C7H4</accession>
<comment type="similarity">
    <text evidence="3">Belongs to the glycosyltransferase 9 family.</text>
</comment>
<dbReference type="InterPro" id="IPR011910">
    <property type="entry name" value="RfaF"/>
</dbReference>
<evidence type="ECO:0000256" key="3">
    <source>
        <dbReference type="ARBA" id="ARBA00043995"/>
    </source>
</evidence>
<sequence>MPEFDLSKISRIVVRGTNWVGDTVMSIPALRNLRRLFPEMHITVWATSGLAPLIKATEVPDDLICFDASHGGALVRPFRMRRELARGQFGMMVLFQNAFESAFTSALARIPLRIGFPTDLRGPLLNVKVPLTEKIRKQHQVFYYLAITEYLANLVGNPSAPRNPDCSVRIPAQATEEAMALLSSHGISQSADFFCLCPGSVNSEAKRWPRQNFANLADRLQARGQVVFLGAPGERDIVDDIIREMHSPAVNLAGRSDILHSMAIMNLSRFVISNDTGSAHLAVASSARVLTIFGPTIPGATAPYGEKAHIVQGSAQCAPCRHFTCPHQNHPCMNSITPENVLRELERLIG</sequence>
<keyword evidence="2 6" id="KW-0808">Transferase</keyword>
<dbReference type="EC" id="2.4.99.24" evidence="4"/>